<keyword evidence="3" id="KW-1185">Reference proteome</keyword>
<dbReference type="SMART" id="SM01388">
    <property type="entry name" value="Mob1_phocein"/>
    <property type="match status" value="1"/>
</dbReference>
<dbReference type="InterPro" id="IPR036703">
    <property type="entry name" value="MOB_kinase_act_sf"/>
</dbReference>
<dbReference type="OrthoDB" id="8170117at2759"/>
<protein>
    <submittedName>
        <fullName evidence="2">MOB kinase activator 1B</fullName>
    </submittedName>
</protein>
<evidence type="ECO:0000313" key="2">
    <source>
        <dbReference type="EMBL" id="KAJ1981265.1"/>
    </source>
</evidence>
<proteinExistence type="predicted"/>
<feature type="binding site" evidence="1">
    <location>
        <position position="174"/>
    </location>
    <ligand>
        <name>Zn(2+)</name>
        <dbReference type="ChEBI" id="CHEBI:29105"/>
    </ligand>
</feature>
<keyword evidence="2" id="KW-0808">Transferase</keyword>
<comment type="caution">
    <text evidence="2">The sequence shown here is derived from an EMBL/GenBank/DDBJ whole genome shotgun (WGS) entry which is preliminary data.</text>
</comment>
<dbReference type="InterPro" id="IPR005301">
    <property type="entry name" value="MOB_kinase_act_fam"/>
</dbReference>
<keyword evidence="2" id="KW-0418">Kinase</keyword>
<gene>
    <name evidence="2" type="primary">MOB1B</name>
    <name evidence="2" type="ORF">H4R34_002142</name>
</gene>
<feature type="binding site" evidence="1">
    <location>
        <position position="169"/>
    </location>
    <ligand>
        <name>Zn(2+)</name>
        <dbReference type="ChEBI" id="CHEBI:29105"/>
    </ligand>
</feature>
<feature type="binding site" evidence="1">
    <location>
        <position position="86"/>
    </location>
    <ligand>
        <name>Zn(2+)</name>
        <dbReference type="ChEBI" id="CHEBI:29105"/>
    </ligand>
</feature>
<dbReference type="GO" id="GO:0016301">
    <property type="term" value="F:kinase activity"/>
    <property type="evidence" value="ECO:0007669"/>
    <property type="project" value="UniProtKB-KW"/>
</dbReference>
<reference evidence="2" key="1">
    <citation type="submission" date="2022-07" db="EMBL/GenBank/DDBJ databases">
        <title>Phylogenomic reconstructions and comparative analyses of Kickxellomycotina fungi.</title>
        <authorList>
            <person name="Reynolds N.K."/>
            <person name="Stajich J.E."/>
            <person name="Barry K."/>
            <person name="Grigoriev I.V."/>
            <person name="Crous P."/>
            <person name="Smith M.E."/>
        </authorList>
    </citation>
    <scope>NUCLEOTIDE SEQUENCE</scope>
    <source>
        <strain evidence="2">RSA 567</strain>
    </source>
</reference>
<evidence type="ECO:0000313" key="3">
    <source>
        <dbReference type="Proteomes" id="UP001151582"/>
    </source>
</evidence>
<feature type="binding site" evidence="1">
    <location>
        <position position="91"/>
    </location>
    <ligand>
        <name>Zn(2+)</name>
        <dbReference type="ChEBI" id="CHEBI:29105"/>
    </ligand>
</feature>
<sequence>MNVFSNRFLASFRAPRTLVETGANASGFGSKQYQLRRFAEATLGSNNLRLAVLLPEGEDACEWVAVHIVDFYNQINMIYATIADQCTADSCSVMSASPKYEYHWSDGQQYKKPVRVSAPQYITLLMDWAQKQIGNEQLFPTQAGRPFPPNFLNTTASMMFRRFLRVYAHVYHHHYATCKQRGLEALLNTAFKHFVCFAIHFNLIQAKEFAPVNEIMASLGVSASN</sequence>
<dbReference type="EMBL" id="JANBQB010000132">
    <property type="protein sequence ID" value="KAJ1981265.1"/>
    <property type="molecule type" value="Genomic_DNA"/>
</dbReference>
<dbReference type="Pfam" id="PF03637">
    <property type="entry name" value="Mob1_phocein"/>
    <property type="match status" value="1"/>
</dbReference>
<dbReference type="SUPFAM" id="SSF101152">
    <property type="entry name" value="Mob1/phocein"/>
    <property type="match status" value="1"/>
</dbReference>
<dbReference type="Proteomes" id="UP001151582">
    <property type="component" value="Unassembled WGS sequence"/>
</dbReference>
<evidence type="ECO:0000256" key="1">
    <source>
        <dbReference type="PIRSR" id="PIRSR605301-1"/>
    </source>
</evidence>
<name>A0A9W8EA93_9FUNG</name>
<dbReference type="PANTHER" id="PTHR22599">
    <property type="entry name" value="MPS ONE BINDER KINASE ACTIVATOR-LIKE MOB"/>
    <property type="match status" value="1"/>
</dbReference>
<keyword evidence="1" id="KW-0479">Metal-binding</keyword>
<dbReference type="AlphaFoldDB" id="A0A9W8EA93"/>
<organism evidence="2 3">
    <name type="scientific">Dimargaris verticillata</name>
    <dbReference type="NCBI Taxonomy" id="2761393"/>
    <lineage>
        <taxon>Eukaryota</taxon>
        <taxon>Fungi</taxon>
        <taxon>Fungi incertae sedis</taxon>
        <taxon>Zoopagomycota</taxon>
        <taxon>Kickxellomycotina</taxon>
        <taxon>Dimargaritomycetes</taxon>
        <taxon>Dimargaritales</taxon>
        <taxon>Dimargaritaceae</taxon>
        <taxon>Dimargaris</taxon>
    </lineage>
</organism>
<dbReference type="Gene3D" id="1.20.140.30">
    <property type="entry name" value="MOB kinase activator"/>
    <property type="match status" value="1"/>
</dbReference>
<keyword evidence="1" id="KW-0862">Zinc</keyword>
<accession>A0A9W8EA93</accession>